<dbReference type="EMBL" id="ADKX01000033">
    <property type="protein sequence ID" value="EFW04746.1"/>
    <property type="molecule type" value="Genomic_DNA"/>
</dbReference>
<dbReference type="OrthoDB" id="1653482at2"/>
<organism evidence="3 4">
    <name type="scientific">Coprobacillus cateniformis</name>
    <dbReference type="NCBI Taxonomy" id="100884"/>
    <lineage>
        <taxon>Bacteria</taxon>
        <taxon>Bacillati</taxon>
        <taxon>Bacillota</taxon>
        <taxon>Erysipelotrichia</taxon>
        <taxon>Erysipelotrichales</taxon>
        <taxon>Coprobacillaceae</taxon>
        <taxon>Coprobacillus</taxon>
    </lineage>
</organism>
<dbReference type="HOGENOM" id="CLU_000445_14_2_9"/>
<proteinExistence type="predicted"/>
<keyword evidence="1" id="KW-0597">Phosphoprotein</keyword>
<evidence type="ECO:0000259" key="2">
    <source>
        <dbReference type="PROSITE" id="PS50110"/>
    </source>
</evidence>
<dbReference type="STRING" id="100884.GCA_000269565_01967"/>
<dbReference type="Proteomes" id="UP000003157">
    <property type="component" value="Unassembled WGS sequence"/>
</dbReference>
<dbReference type="CDD" id="cd00156">
    <property type="entry name" value="REC"/>
    <property type="match status" value="1"/>
</dbReference>
<dbReference type="InterPro" id="IPR011006">
    <property type="entry name" value="CheY-like_superfamily"/>
</dbReference>
<comment type="caution">
    <text evidence="3">The sequence shown here is derived from an EMBL/GenBank/DDBJ whole genome shotgun (WGS) entry which is preliminary data.</text>
</comment>
<dbReference type="Pfam" id="PF04397">
    <property type="entry name" value="LytTR"/>
    <property type="match status" value="1"/>
</dbReference>
<dbReference type="SMART" id="SM00850">
    <property type="entry name" value="LytTR"/>
    <property type="match status" value="1"/>
</dbReference>
<dbReference type="GO" id="GO:0003677">
    <property type="term" value="F:DNA binding"/>
    <property type="evidence" value="ECO:0007669"/>
    <property type="project" value="InterPro"/>
</dbReference>
<accession>E7GAT0</accession>
<dbReference type="SUPFAM" id="SSF52172">
    <property type="entry name" value="CheY-like"/>
    <property type="match status" value="1"/>
</dbReference>
<dbReference type="GeneID" id="78229817"/>
<feature type="modified residue" description="4-aspartylphosphate" evidence="1">
    <location>
        <position position="56"/>
    </location>
</feature>
<evidence type="ECO:0000313" key="4">
    <source>
        <dbReference type="Proteomes" id="UP000003157"/>
    </source>
</evidence>
<dbReference type="RefSeq" id="WP_008788972.1">
    <property type="nucleotide sequence ID" value="NZ_AKCB01000001.1"/>
</dbReference>
<dbReference type="InterPro" id="IPR001789">
    <property type="entry name" value="Sig_transdc_resp-reg_receiver"/>
</dbReference>
<reference evidence="3 4" key="1">
    <citation type="submission" date="2010-12" db="EMBL/GenBank/DDBJ databases">
        <title>The Genome Sequence of Coprobacillus sp. strain 29_1.</title>
        <authorList>
            <consortium name="The Broad Institute Genome Sequencing Platform"/>
            <person name="Earl A."/>
            <person name="Ward D."/>
            <person name="Feldgarden M."/>
            <person name="Gevers D."/>
            <person name="Daigneault M."/>
            <person name="Sibley C.D."/>
            <person name="White A."/>
            <person name="Strauss J."/>
            <person name="Allen-Vercoe E."/>
            <person name="Young S.K."/>
            <person name="Zeng Q."/>
            <person name="Gargeya S."/>
            <person name="Fitzgerald M."/>
            <person name="Haas B."/>
            <person name="Abouelleil A."/>
            <person name="Alvarado L."/>
            <person name="Arachchi H.M."/>
            <person name="Berlin A."/>
            <person name="Brown A."/>
            <person name="Chapman S.B."/>
            <person name="Chen Z."/>
            <person name="Dunbar C."/>
            <person name="Freedman E."/>
            <person name="Gearin G."/>
            <person name="Gellesch M."/>
            <person name="Goldberg J."/>
            <person name="Griggs A."/>
            <person name="Gujja S."/>
            <person name="Heilman E."/>
            <person name="Heiman D."/>
            <person name="Howarth C."/>
            <person name="Larson L."/>
            <person name="Lui A."/>
            <person name="MacDonald P.J.P."/>
            <person name="Mehta T."/>
            <person name="Montmayeur A."/>
            <person name="Murphy C."/>
            <person name="Neiman D."/>
            <person name="Pearson M."/>
            <person name="Priest M."/>
            <person name="Roberts A."/>
            <person name="Saif S."/>
            <person name="Shea T."/>
            <person name="Shenoy N."/>
            <person name="Sisk P."/>
            <person name="Stolte C."/>
            <person name="Sykes S."/>
            <person name="White J."/>
            <person name="Yandava C."/>
            <person name="Nusbaum C."/>
            <person name="Birren B."/>
        </authorList>
    </citation>
    <scope>NUCLEOTIDE SEQUENCE [LARGE SCALE GENOMIC DNA]</scope>
    <source>
        <strain evidence="3 4">29_1</strain>
    </source>
</reference>
<dbReference type="Gene3D" id="2.40.50.1020">
    <property type="entry name" value="LytTr DNA-binding domain"/>
    <property type="match status" value="1"/>
</dbReference>
<sequence length="232" mass="28224">MFNIAIVDDEWAFLQLISSQMLKTDYYNDIEIYKFLTCEKLLKEKEKINFHLIFMDIDLRETDGIEFVHKHFYNTPIIYITSHADRMADCIDHNVYKFVLKENIEVFFQNQFQDIYTRLKDSFIQINYNSNITLLDVNEVIYVKYEKRDIWLYTKSNKYIMKRVSLSAFMKHYQYEFLGINKNTYINWKHILSITKDKGVLLKGKHRCLPVSSNRYYRLIDEYVERRGGIWF</sequence>
<evidence type="ECO:0000256" key="1">
    <source>
        <dbReference type="PROSITE-ProRule" id="PRU00169"/>
    </source>
</evidence>
<dbReference type="eggNOG" id="COG3279">
    <property type="taxonomic scope" value="Bacteria"/>
</dbReference>
<dbReference type="Gene3D" id="3.40.50.2300">
    <property type="match status" value="1"/>
</dbReference>
<dbReference type="AlphaFoldDB" id="E7GAT0"/>
<name>E7GAT0_9FIRM</name>
<keyword evidence="4" id="KW-1185">Reference proteome</keyword>
<evidence type="ECO:0000313" key="3">
    <source>
        <dbReference type="EMBL" id="EFW04746.1"/>
    </source>
</evidence>
<dbReference type="GO" id="GO:0000160">
    <property type="term" value="P:phosphorelay signal transduction system"/>
    <property type="evidence" value="ECO:0007669"/>
    <property type="project" value="InterPro"/>
</dbReference>
<dbReference type="Pfam" id="PF00072">
    <property type="entry name" value="Response_reg"/>
    <property type="match status" value="1"/>
</dbReference>
<gene>
    <name evidence="3" type="ORF">HMPREF9488_01870</name>
</gene>
<dbReference type="PROSITE" id="PS50110">
    <property type="entry name" value="RESPONSE_REGULATORY"/>
    <property type="match status" value="1"/>
</dbReference>
<dbReference type="InterPro" id="IPR007492">
    <property type="entry name" value="LytTR_DNA-bd_dom"/>
</dbReference>
<protein>
    <recommendedName>
        <fullName evidence="2">Response regulatory domain-containing protein</fullName>
    </recommendedName>
</protein>
<feature type="domain" description="Response regulatory" evidence="2">
    <location>
        <begin position="3"/>
        <end position="112"/>
    </location>
</feature>
<dbReference type="SMART" id="SM00448">
    <property type="entry name" value="REC"/>
    <property type="match status" value="1"/>
</dbReference>